<feature type="compositionally biased region" description="Basic and acidic residues" evidence="1">
    <location>
        <begin position="493"/>
        <end position="509"/>
    </location>
</feature>
<dbReference type="GeneID" id="80536479"/>
<proteinExistence type="predicted"/>
<evidence type="ECO:0000313" key="3">
    <source>
        <dbReference type="Proteomes" id="UP000677239"/>
    </source>
</evidence>
<reference evidence="2 3" key="1">
    <citation type="journal article" date="2019" name="Virology">
        <title>Genomic and transcriptional analyses of novel parvoviruses identified from dead peafowl.</title>
        <authorList>
            <person name="Liu X."/>
            <person name="Wang H."/>
            <person name="Liu X."/>
            <person name="Li Y."/>
            <person name="Chen J."/>
            <person name="Zhang J."/>
            <person name="Wang X."/>
            <person name="Shen S."/>
            <person name="Wang H."/>
            <person name="Deng F."/>
            <person name="Wang M."/>
            <person name="Guan W."/>
            <person name="Hu Z."/>
        </authorList>
    </citation>
    <scope>NUCLEOTIDE SEQUENCE [LARGE SCALE GENOMIC DNA]</scope>
    <source>
        <strain evidence="2">PePV1</strain>
    </source>
</reference>
<name>A0A649UXV8_9VIRU</name>
<sequence>MAENVTFRNNYMAYINNAPYIHPTHQHATQQNEGYIHTGWHILPTMLWRHFTTPAQWTKMVIDHEAYCVKGFKVSVYNMIPMTTQIAIQGTSVFTAFNNTIYALGYTDKFYETAWFPWFQSTNDSYNPDLAMREGLNQHGDGTTYRYVLPEYFWDKPHIRTTSDRTWGNTSETISSYGVYPLTASSNDAIYGLPTGLFWDPMNRPQDLMELRPGKNTMSYSFEVHPCDSEKWFNLDQIAWWWPYTSPGPYYKLDRPNTYHLSSQCDPDRLQTQDQVTPPVNDYTMPNLANLPIIPTGWWWKEMQQSLIESFTDPELRPDLKFPGTEYELAKYPPTQHFLKMIPLFDANGTLVNITANISISVELHLLCKKRRTAIYCPTWGPLNWKGVYSSQKRFLCFQPSFIRYRTGGARWTWQNILGSGNTSGSLDQNHPRETPYTTRKNATGTGTGGTYTITTTQSTAKPNLVVTFSKDADRAVIEQAPAPRKRGIFKTKSPERSKSPEKMDTTRM</sequence>
<protein>
    <submittedName>
        <fullName evidence="2">Capsid protein</fullName>
    </submittedName>
</protein>
<organism evidence="2 3">
    <name type="scientific">Peafowl parvovirus 1</name>
    <dbReference type="NCBI Taxonomy" id="2668086"/>
    <lineage>
        <taxon>Viruses</taxon>
        <taxon>Monodnaviria</taxon>
        <taxon>Shotokuvirae</taxon>
        <taxon>Cossaviricota</taxon>
        <taxon>Quintoviricetes</taxon>
        <taxon>Piccovirales</taxon>
        <taxon>Parvoviridae</taxon>
        <taxon>Hamaparvovirinae</taxon>
        <taxon>Chaphamaparvovirus</taxon>
        <taxon>Chaphamaparvovirus galliform7</taxon>
        <taxon>Chaphamaparvovirus galliform4</taxon>
    </lineage>
</organism>
<feature type="region of interest" description="Disordered" evidence="1">
    <location>
        <begin position="423"/>
        <end position="449"/>
    </location>
</feature>
<evidence type="ECO:0000256" key="1">
    <source>
        <dbReference type="SAM" id="MobiDB-lite"/>
    </source>
</evidence>
<evidence type="ECO:0000313" key="2">
    <source>
        <dbReference type="EMBL" id="QGJ83203.1"/>
    </source>
</evidence>
<dbReference type="KEGG" id="vg:80536479"/>
<keyword evidence="3" id="KW-1185">Reference proteome</keyword>
<accession>A0A649UXV8</accession>
<dbReference type="EMBL" id="MK988619">
    <property type="protein sequence ID" value="QGJ83203.1"/>
    <property type="molecule type" value="Genomic_DNA"/>
</dbReference>
<dbReference type="Proteomes" id="UP000677239">
    <property type="component" value="Segment"/>
</dbReference>
<feature type="compositionally biased region" description="Low complexity" evidence="1">
    <location>
        <begin position="438"/>
        <end position="449"/>
    </location>
</feature>
<dbReference type="RefSeq" id="YP_010798325.1">
    <property type="nucleotide sequence ID" value="NC_076413.1"/>
</dbReference>
<feature type="region of interest" description="Disordered" evidence="1">
    <location>
        <begin position="477"/>
        <end position="509"/>
    </location>
</feature>